<dbReference type="Proteomes" id="UP000010552">
    <property type="component" value="Unassembled WGS sequence"/>
</dbReference>
<dbReference type="AlphaFoldDB" id="L5L4Y0"/>
<evidence type="ECO:0000256" key="1">
    <source>
        <dbReference type="ARBA" id="ARBA00022884"/>
    </source>
</evidence>
<dbReference type="STRING" id="9402.L5L4Y0"/>
<sequence>MANAHGLCGKKSQTPSTPGALGLSCMYATVEEVAAATNARPHEVDGRVVEPKMAASRQDSQRPGARFTVRKIFVGGTEEDTENRHLRDDFEQDGKTEVTEIMTD</sequence>
<organism evidence="3 4">
    <name type="scientific">Pteropus alecto</name>
    <name type="common">Black flying fox</name>
    <dbReference type="NCBI Taxonomy" id="9402"/>
    <lineage>
        <taxon>Eukaryota</taxon>
        <taxon>Metazoa</taxon>
        <taxon>Chordata</taxon>
        <taxon>Craniata</taxon>
        <taxon>Vertebrata</taxon>
        <taxon>Euteleostomi</taxon>
        <taxon>Mammalia</taxon>
        <taxon>Eutheria</taxon>
        <taxon>Laurasiatheria</taxon>
        <taxon>Chiroptera</taxon>
        <taxon>Yinpterochiroptera</taxon>
        <taxon>Pteropodoidea</taxon>
        <taxon>Pteropodidae</taxon>
        <taxon>Pteropodinae</taxon>
        <taxon>Pteropus</taxon>
    </lineage>
</organism>
<accession>L5L4Y0</accession>
<keyword evidence="3" id="KW-0687">Ribonucleoprotein</keyword>
<keyword evidence="1" id="KW-0694">RNA-binding</keyword>
<protein>
    <submittedName>
        <fullName evidence="3">Putative heterogeneous nuclear ribonucleoprotein A1-like protein 3</fullName>
    </submittedName>
</protein>
<reference evidence="4" key="1">
    <citation type="journal article" date="2013" name="Science">
        <title>Comparative analysis of bat genomes provides insight into the evolution of flight and immunity.</title>
        <authorList>
            <person name="Zhang G."/>
            <person name="Cowled C."/>
            <person name="Shi Z."/>
            <person name="Huang Z."/>
            <person name="Bishop-Lilly K.A."/>
            <person name="Fang X."/>
            <person name="Wynne J.W."/>
            <person name="Xiong Z."/>
            <person name="Baker M.L."/>
            <person name="Zhao W."/>
            <person name="Tachedjian M."/>
            <person name="Zhu Y."/>
            <person name="Zhou P."/>
            <person name="Jiang X."/>
            <person name="Ng J."/>
            <person name="Yang L."/>
            <person name="Wu L."/>
            <person name="Xiao J."/>
            <person name="Feng Y."/>
            <person name="Chen Y."/>
            <person name="Sun X."/>
            <person name="Zhang Y."/>
            <person name="Marsh G.A."/>
            <person name="Crameri G."/>
            <person name="Broder C.C."/>
            <person name="Frey K.G."/>
            <person name="Wang L.F."/>
            <person name="Wang J."/>
        </authorList>
    </citation>
    <scope>NUCLEOTIDE SEQUENCE [LARGE SCALE GENOMIC DNA]</scope>
</reference>
<dbReference type="InParanoid" id="L5L4Y0"/>
<dbReference type="GO" id="GO:0000398">
    <property type="term" value="P:mRNA splicing, via spliceosome"/>
    <property type="evidence" value="ECO:0007669"/>
    <property type="project" value="TreeGrafter"/>
</dbReference>
<proteinExistence type="predicted"/>
<evidence type="ECO:0000256" key="2">
    <source>
        <dbReference type="SAM" id="MobiDB-lite"/>
    </source>
</evidence>
<gene>
    <name evidence="3" type="ORF">PAL_GLEAN10007973</name>
</gene>
<evidence type="ECO:0000313" key="4">
    <source>
        <dbReference type="Proteomes" id="UP000010552"/>
    </source>
</evidence>
<dbReference type="InterPro" id="IPR035979">
    <property type="entry name" value="RBD_domain_sf"/>
</dbReference>
<dbReference type="GO" id="GO:0071013">
    <property type="term" value="C:catalytic step 2 spliceosome"/>
    <property type="evidence" value="ECO:0007669"/>
    <property type="project" value="TreeGrafter"/>
</dbReference>
<dbReference type="GO" id="GO:0003730">
    <property type="term" value="F:mRNA 3'-UTR binding"/>
    <property type="evidence" value="ECO:0007669"/>
    <property type="project" value="TreeGrafter"/>
</dbReference>
<feature type="region of interest" description="Disordered" evidence="2">
    <location>
        <begin position="1"/>
        <end position="21"/>
    </location>
</feature>
<dbReference type="InterPro" id="IPR012677">
    <property type="entry name" value="Nucleotide-bd_a/b_plait_sf"/>
</dbReference>
<dbReference type="PANTHER" id="PTHR48026:SF2">
    <property type="entry name" value="HETEROGENEOUS NUCLEAR RIBONUCLEOPROTEIN A1-RELATED"/>
    <property type="match status" value="1"/>
</dbReference>
<dbReference type="PANTHER" id="PTHR48026">
    <property type="entry name" value="HOMOLOGOUS TO DROSOPHILA SQD (SQUID) PROTEIN"/>
    <property type="match status" value="1"/>
</dbReference>
<dbReference type="EMBL" id="KB030308">
    <property type="protein sequence ID" value="ELK18697.1"/>
    <property type="molecule type" value="Genomic_DNA"/>
</dbReference>
<keyword evidence="4" id="KW-1185">Reference proteome</keyword>
<evidence type="ECO:0000313" key="3">
    <source>
        <dbReference type="EMBL" id="ELK18697.1"/>
    </source>
</evidence>
<dbReference type="SUPFAM" id="SSF54928">
    <property type="entry name" value="RNA-binding domain, RBD"/>
    <property type="match status" value="1"/>
</dbReference>
<name>L5L4Y0_PTEAL</name>
<dbReference type="Gene3D" id="3.30.70.330">
    <property type="match status" value="2"/>
</dbReference>